<comment type="caution">
    <text evidence="1">The sequence shown here is derived from an EMBL/GenBank/DDBJ whole genome shotgun (WGS) entry which is preliminary data.</text>
</comment>
<proteinExistence type="predicted"/>
<evidence type="ECO:0000313" key="2">
    <source>
        <dbReference type="Proteomes" id="UP001148662"/>
    </source>
</evidence>
<protein>
    <submittedName>
        <fullName evidence="1">Uncharacterized protein</fullName>
    </submittedName>
</protein>
<dbReference type="Proteomes" id="UP001148662">
    <property type="component" value="Unassembled WGS sequence"/>
</dbReference>
<keyword evidence="2" id="KW-1185">Reference proteome</keyword>
<dbReference type="EMBL" id="JANHOG010002408">
    <property type="protein sequence ID" value="KAJ3523731.1"/>
    <property type="molecule type" value="Genomic_DNA"/>
</dbReference>
<accession>A0ACC1RP07</accession>
<gene>
    <name evidence="1" type="ORF">NM688_g8678</name>
</gene>
<evidence type="ECO:0000313" key="1">
    <source>
        <dbReference type="EMBL" id="KAJ3523731.1"/>
    </source>
</evidence>
<reference evidence="1" key="1">
    <citation type="submission" date="2022-07" db="EMBL/GenBank/DDBJ databases">
        <title>Genome Sequence of Phlebia brevispora.</title>
        <authorList>
            <person name="Buettner E."/>
        </authorList>
    </citation>
    <scope>NUCLEOTIDE SEQUENCE</scope>
    <source>
        <strain evidence="1">MPL23</strain>
    </source>
</reference>
<sequence length="186" mass="20623">MAKSPESFMFTVGKLDAGMAILLGERAHLIEFPSLLLPPGVTTGSIVNISVQQNHSEEKKRDAEFWGLQNDILQTYGTKTPEHPKLEVRSLSVMTCYGSIRVRSCVMSHKPPLPSNGLLYNWQLRSYVHSTSTATANVSQQYPLQRPILPPSCRDCNSTPSTPSNSSYVQLQAPTRRTCCTYAHTP</sequence>
<organism evidence="1 2">
    <name type="scientific">Phlebia brevispora</name>
    <dbReference type="NCBI Taxonomy" id="194682"/>
    <lineage>
        <taxon>Eukaryota</taxon>
        <taxon>Fungi</taxon>
        <taxon>Dikarya</taxon>
        <taxon>Basidiomycota</taxon>
        <taxon>Agaricomycotina</taxon>
        <taxon>Agaricomycetes</taxon>
        <taxon>Polyporales</taxon>
        <taxon>Meruliaceae</taxon>
        <taxon>Phlebia</taxon>
    </lineage>
</organism>
<name>A0ACC1RP07_9APHY</name>